<dbReference type="EMBL" id="BAAAXZ010000048">
    <property type="protein sequence ID" value="GAA2918374.1"/>
    <property type="molecule type" value="Genomic_DNA"/>
</dbReference>
<keyword evidence="1" id="KW-1133">Transmembrane helix</keyword>
<sequence>MHMPRLALWAGAAVAFVLAVLAYRDRSVVVLALCVVLGTVLLGAAEVYADRRRKRDWYARTFTSFEELRASVDRPALRRVRDERGAAAAVRVLRGTHPSLPLAEAARLVEEL</sequence>
<dbReference type="Proteomes" id="UP001501102">
    <property type="component" value="Unassembled WGS sequence"/>
</dbReference>
<feature type="transmembrane region" description="Helical" evidence="1">
    <location>
        <begin position="29"/>
        <end position="49"/>
    </location>
</feature>
<evidence type="ECO:0000313" key="3">
    <source>
        <dbReference type="Proteomes" id="UP001501102"/>
    </source>
</evidence>
<name>A0ABN3WJA1_STRTU</name>
<reference evidence="2 3" key="1">
    <citation type="journal article" date="2019" name="Int. J. Syst. Evol. Microbiol.">
        <title>The Global Catalogue of Microorganisms (GCM) 10K type strain sequencing project: providing services to taxonomists for standard genome sequencing and annotation.</title>
        <authorList>
            <consortium name="The Broad Institute Genomics Platform"/>
            <consortium name="The Broad Institute Genome Sequencing Center for Infectious Disease"/>
            <person name="Wu L."/>
            <person name="Ma J."/>
        </authorList>
    </citation>
    <scope>NUCLEOTIDE SEQUENCE [LARGE SCALE GENOMIC DNA]</scope>
    <source>
        <strain evidence="2 3">JCM 4087</strain>
    </source>
</reference>
<evidence type="ECO:0000256" key="1">
    <source>
        <dbReference type="SAM" id="Phobius"/>
    </source>
</evidence>
<keyword evidence="1" id="KW-0472">Membrane</keyword>
<keyword evidence="1" id="KW-0812">Transmembrane</keyword>
<comment type="caution">
    <text evidence="2">The sequence shown here is derived from an EMBL/GenBank/DDBJ whole genome shotgun (WGS) entry which is preliminary data.</text>
</comment>
<organism evidence="2 3">
    <name type="scientific">Streptomyces thioluteus</name>
    <dbReference type="NCBI Taxonomy" id="66431"/>
    <lineage>
        <taxon>Bacteria</taxon>
        <taxon>Bacillati</taxon>
        <taxon>Actinomycetota</taxon>
        <taxon>Actinomycetes</taxon>
        <taxon>Kitasatosporales</taxon>
        <taxon>Streptomycetaceae</taxon>
        <taxon>Streptomyces</taxon>
    </lineage>
</organism>
<evidence type="ECO:0000313" key="2">
    <source>
        <dbReference type="EMBL" id="GAA2918374.1"/>
    </source>
</evidence>
<accession>A0ABN3WJA1</accession>
<proteinExistence type="predicted"/>
<keyword evidence="3" id="KW-1185">Reference proteome</keyword>
<dbReference type="RefSeq" id="WP_344961462.1">
    <property type="nucleotide sequence ID" value="NZ_BAAAXZ010000048.1"/>
</dbReference>
<gene>
    <name evidence="2" type="ORF">GCM10020221_13330</name>
</gene>
<protein>
    <submittedName>
        <fullName evidence="2">Uncharacterized protein</fullName>
    </submittedName>
</protein>